<gene>
    <name evidence="2" type="ORF">ADS77_06875</name>
</gene>
<keyword evidence="3" id="KW-1185">Reference proteome</keyword>
<sequence>MALPAPQYGDLVKFKEAISHFKDKIKLTSESYKDLQGLIHAKAFTVAGATQLTILNDFYKAVDAAISDGETISDFRKRFDKIVDDHGWSYNGKRGWRSKVIYQNNKNTARAAGRWQQQERIKQRRPYLLYLTAGDSRVRPEHGKWNYILLPVDHPFWDTHYPPNGYNCRCKVVSLNARDIARMGLSVSKPEKVNKFMESFKVVDSSTGEELNKLPGIDLGWDYNPGKAWLGADIAAGKSVINLSTDLQKLAIPQFNEAVLKSQQYYIKQVNLHAAKLALKKSRADGQQFTLGHLPANLLNELSRKNAPIYSSAVTVGSTQIEKLLAGQLSLEQIHDLMNAVQKPNTFAYIGNQIKLSYQGYMVTIELGPQFNTIIFAEKV</sequence>
<organism evidence="2 3">
    <name type="scientific">Pseudoalteromonas porphyrae</name>
    <dbReference type="NCBI Taxonomy" id="187330"/>
    <lineage>
        <taxon>Bacteria</taxon>
        <taxon>Pseudomonadati</taxon>
        <taxon>Pseudomonadota</taxon>
        <taxon>Gammaproteobacteria</taxon>
        <taxon>Alteromonadales</taxon>
        <taxon>Pseudoalteromonadaceae</taxon>
        <taxon>Pseudoalteromonas</taxon>
    </lineage>
</organism>
<reference evidence="2 3" key="1">
    <citation type="submission" date="2015-08" db="EMBL/GenBank/DDBJ databases">
        <title>Draft Genome Sequence of Pseudoalteromonas porphyrae UCD-SED14.</title>
        <authorList>
            <person name="Coil D.A."/>
            <person name="Jospin G."/>
            <person name="Lee R.D."/>
            <person name="Eisen J.A."/>
        </authorList>
    </citation>
    <scope>NUCLEOTIDE SEQUENCE [LARGE SCALE GENOMIC DNA]</scope>
    <source>
        <strain evidence="2 3">UCD-SED14</strain>
    </source>
</reference>
<feature type="domain" description="Phage head morphogenesis" evidence="1">
    <location>
        <begin position="58"/>
        <end position="172"/>
    </location>
</feature>
<dbReference type="PATRIC" id="fig|187330.3.peg.3399"/>
<dbReference type="OrthoDB" id="9813502at2"/>
<comment type="caution">
    <text evidence="2">The sequence shown here is derived from an EMBL/GenBank/DDBJ whole genome shotgun (WGS) entry which is preliminary data.</text>
</comment>
<evidence type="ECO:0000259" key="1">
    <source>
        <dbReference type="Pfam" id="PF04233"/>
    </source>
</evidence>
<accession>A0A0N1EN83</accession>
<name>A0A0N1EN83_9GAMM</name>
<evidence type="ECO:0000313" key="2">
    <source>
        <dbReference type="EMBL" id="KPH64126.1"/>
    </source>
</evidence>
<dbReference type="NCBIfam" id="TIGR01641">
    <property type="entry name" value="phageSPP1_gp7"/>
    <property type="match status" value="1"/>
</dbReference>
<proteinExistence type="predicted"/>
<dbReference type="AlphaFoldDB" id="A0A0N1EN83"/>
<dbReference type="Proteomes" id="UP000037848">
    <property type="component" value="Unassembled WGS sequence"/>
</dbReference>
<evidence type="ECO:0000313" key="3">
    <source>
        <dbReference type="Proteomes" id="UP000037848"/>
    </source>
</evidence>
<protein>
    <recommendedName>
        <fullName evidence="1">Phage head morphogenesis domain-containing protein</fullName>
    </recommendedName>
</protein>
<dbReference type="InterPro" id="IPR006528">
    <property type="entry name" value="Phage_head_morphogenesis_dom"/>
</dbReference>
<dbReference type="EMBL" id="LHPH01000006">
    <property type="protein sequence ID" value="KPH64126.1"/>
    <property type="molecule type" value="Genomic_DNA"/>
</dbReference>
<dbReference type="Pfam" id="PF04233">
    <property type="entry name" value="Phage_Mu_F"/>
    <property type="match status" value="1"/>
</dbReference>
<dbReference type="RefSeq" id="WP_054453579.1">
    <property type="nucleotide sequence ID" value="NZ_LHPH01000006.1"/>
</dbReference>